<feature type="compositionally biased region" description="Polar residues" evidence="3">
    <location>
        <begin position="692"/>
        <end position="704"/>
    </location>
</feature>
<dbReference type="InterPro" id="IPR032675">
    <property type="entry name" value="LRR_dom_sf"/>
</dbReference>
<dbReference type="Gene3D" id="3.40.50.300">
    <property type="entry name" value="P-loop containing nucleotide triphosphate hydrolases"/>
    <property type="match status" value="2"/>
</dbReference>
<gene>
    <name evidence="6" type="ORF">SLEP1_g25663</name>
</gene>
<evidence type="ECO:0000313" key="7">
    <source>
        <dbReference type="Proteomes" id="UP001054252"/>
    </source>
</evidence>
<protein>
    <submittedName>
        <fullName evidence="6">Uncharacterized protein</fullName>
    </submittedName>
</protein>
<accession>A0AAV5JJZ0</accession>
<dbReference type="InterPro" id="IPR042197">
    <property type="entry name" value="Apaf_helical"/>
</dbReference>
<evidence type="ECO:0000313" key="6">
    <source>
        <dbReference type="EMBL" id="GKV14854.1"/>
    </source>
</evidence>
<evidence type="ECO:0000256" key="1">
    <source>
        <dbReference type="ARBA" id="ARBA00022737"/>
    </source>
</evidence>
<evidence type="ECO:0000256" key="2">
    <source>
        <dbReference type="ARBA" id="ARBA00022821"/>
    </source>
</evidence>
<organism evidence="6 7">
    <name type="scientific">Rubroshorea leprosula</name>
    <dbReference type="NCBI Taxonomy" id="152421"/>
    <lineage>
        <taxon>Eukaryota</taxon>
        <taxon>Viridiplantae</taxon>
        <taxon>Streptophyta</taxon>
        <taxon>Embryophyta</taxon>
        <taxon>Tracheophyta</taxon>
        <taxon>Spermatophyta</taxon>
        <taxon>Magnoliopsida</taxon>
        <taxon>eudicotyledons</taxon>
        <taxon>Gunneridae</taxon>
        <taxon>Pentapetalae</taxon>
        <taxon>rosids</taxon>
        <taxon>malvids</taxon>
        <taxon>Malvales</taxon>
        <taxon>Dipterocarpaceae</taxon>
        <taxon>Rubroshorea</taxon>
    </lineage>
</organism>
<dbReference type="AlphaFoldDB" id="A0AAV5JJZ0"/>
<dbReference type="EMBL" id="BPVZ01000042">
    <property type="protein sequence ID" value="GKV14854.1"/>
    <property type="molecule type" value="Genomic_DNA"/>
</dbReference>
<feature type="domain" description="NB-ARC" evidence="4">
    <location>
        <begin position="222"/>
        <end position="318"/>
    </location>
</feature>
<dbReference type="Gene3D" id="3.80.10.10">
    <property type="entry name" value="Ribonuclease Inhibitor"/>
    <property type="match status" value="2"/>
</dbReference>
<keyword evidence="2" id="KW-0611">Plant defense</keyword>
<feature type="compositionally biased region" description="Low complexity" evidence="3">
    <location>
        <begin position="149"/>
        <end position="164"/>
    </location>
</feature>
<evidence type="ECO:0000256" key="3">
    <source>
        <dbReference type="SAM" id="MobiDB-lite"/>
    </source>
</evidence>
<dbReference type="Pfam" id="PF23598">
    <property type="entry name" value="LRR_14"/>
    <property type="match status" value="1"/>
</dbReference>
<feature type="compositionally biased region" description="Polar residues" evidence="3">
    <location>
        <begin position="165"/>
        <end position="174"/>
    </location>
</feature>
<dbReference type="Gene3D" id="1.10.10.10">
    <property type="entry name" value="Winged helix-like DNA-binding domain superfamily/Winged helix DNA-binding domain"/>
    <property type="match status" value="1"/>
</dbReference>
<dbReference type="InterPro" id="IPR002182">
    <property type="entry name" value="NB-ARC"/>
</dbReference>
<dbReference type="PANTHER" id="PTHR23155">
    <property type="entry name" value="DISEASE RESISTANCE PROTEIN RP"/>
    <property type="match status" value="1"/>
</dbReference>
<dbReference type="InterPro" id="IPR036388">
    <property type="entry name" value="WH-like_DNA-bd_sf"/>
</dbReference>
<evidence type="ECO:0000259" key="4">
    <source>
        <dbReference type="Pfam" id="PF00931"/>
    </source>
</evidence>
<dbReference type="GO" id="GO:0098542">
    <property type="term" value="P:defense response to other organism"/>
    <property type="evidence" value="ECO:0007669"/>
    <property type="project" value="TreeGrafter"/>
</dbReference>
<dbReference type="PRINTS" id="PR00364">
    <property type="entry name" value="DISEASERSIST"/>
</dbReference>
<dbReference type="Gene3D" id="1.10.8.430">
    <property type="entry name" value="Helical domain of apoptotic protease-activating factors"/>
    <property type="match status" value="1"/>
</dbReference>
<sequence length="1255" mass="141514">MDLEIFIQPLIEKIERSFLSQSQKEEGVKLLNVALKNAKQKPRMYELEKLLPPIWKVEDIIDTFTARNNSVPFKPFILWNSPVIFPKQLHKQYKCLRDLNEIQSSSGGTAVQSKTSSKADNHGVLEEKSSSNITRLKKSLSRSKDAVVPPKKSITTTRIPPTISEDNQVFTSGNKDVGRDSSVLKDEGQHQSWAKTSCHREEGSLPVFWEHLVSKLAQPILDLFQCRAWVRVSEEFKESDLLAEILKQVTDNEQEDELNPEPLRLKLCNFLAQKRYLIVLYDVWTANVWDKLKLSLPNLMNGSRVILTIHEGDVAQQTNSWIFGTVCGKELLRGKVCNPKVKHSWGRLSDIVANVSDIVGLDDKLKELAEVVLNSHPLHFLISVVGVAGSGKTALVKAFYNSLAVKQHFDCRAFVSVSQVFEIRKLLADLAMQLGMLQKDESWSKEDLLQRLRIYLTWKRYLIVLDDVPTADVWRELGLVSSDSSKLGLASPDSSNGSKVILTIREAHVARHINPHTGVLQLRLLNDDESWELFKMKVPGVVDHAGLITLKDKILQRCGGLPFDIVVLGGLLSTMPLDIKKWSGVIEQVNKRERKKGVTERSLDQPASLHTKQENEKKKMHALASQDDNKNSLADQPNSLAPDASSDTKLEEKDGIGEIEEVSPSEAQPNFSVQQSCLDKKQEVEVKHIATNEGQESSSNQLALSDTKKKEDRTLVTETTYFDQDQSDTSDETLPIILALGYQHLDTGLKLCLNYLGLFPKSYRVPFRRLFLLLVADGLLNQSTEERTENDQKTENSGSSEAQLWKYLAELERRNMIEVEKRKLDGSPKTIFMRSNVYDALSQRAMRVGFFGIHSKGAQESSNTAKFFRRLVDYGEISSGSLPNCSSFLRSYISFPVTVNNFPAFGVEIFLKDIIKAAFGLLVILDLETVYQPVLPKHLSKLPNLKYLGLRWTFLDRIPDSVGDLPCLQTLDVKHTDISTLPVNLWKAKNLQHLYLDDIFLEVDGSISKAPNTHGSLTNLLTLSGLMIHNKSSVAYLNATVMSGLRKLGVKCYEEFTEEIVRWISQLRKLRSLKLGSIKRSGESSPLKLADFRCLVELSQLYLFGQLPKTFDFGAFPPNLEILTLSASKLLKDPMEELQRLVNLKILRLYGGSYIGETMTCHPGILPQLQVLKLWKLVELKEWRVEEGAMPALEEVEIRCCMKLNKPSGLEKLTTLKDLVLTNMEEDFVKEVKESMGSNASIIIEQDLKFSSSSK</sequence>
<feature type="region of interest" description="Disordered" evidence="3">
    <location>
        <begin position="690"/>
        <end position="710"/>
    </location>
</feature>
<dbReference type="GO" id="GO:0043531">
    <property type="term" value="F:ADP binding"/>
    <property type="evidence" value="ECO:0007669"/>
    <property type="project" value="InterPro"/>
</dbReference>
<name>A0AAV5JJZ0_9ROSI</name>
<reference evidence="6 7" key="1">
    <citation type="journal article" date="2021" name="Commun. Biol.">
        <title>The genome of Shorea leprosula (Dipterocarpaceae) highlights the ecological relevance of drought in aseasonal tropical rainforests.</title>
        <authorList>
            <person name="Ng K.K.S."/>
            <person name="Kobayashi M.J."/>
            <person name="Fawcett J.A."/>
            <person name="Hatakeyama M."/>
            <person name="Paape T."/>
            <person name="Ng C.H."/>
            <person name="Ang C.C."/>
            <person name="Tnah L.H."/>
            <person name="Lee C.T."/>
            <person name="Nishiyama T."/>
            <person name="Sese J."/>
            <person name="O'Brien M.J."/>
            <person name="Copetti D."/>
            <person name="Mohd Noor M.I."/>
            <person name="Ong R.C."/>
            <person name="Putra M."/>
            <person name="Sireger I.Z."/>
            <person name="Indrioko S."/>
            <person name="Kosugi Y."/>
            <person name="Izuno A."/>
            <person name="Isagi Y."/>
            <person name="Lee S.L."/>
            <person name="Shimizu K.K."/>
        </authorList>
    </citation>
    <scope>NUCLEOTIDE SEQUENCE [LARGE SCALE GENOMIC DNA]</scope>
    <source>
        <strain evidence="6">214</strain>
    </source>
</reference>
<keyword evidence="7" id="KW-1185">Reference proteome</keyword>
<feature type="compositionally biased region" description="Basic and acidic residues" evidence="3">
    <location>
        <begin position="117"/>
        <end position="129"/>
    </location>
</feature>
<comment type="caution">
    <text evidence="6">The sequence shown here is derived from an EMBL/GenBank/DDBJ whole genome shotgun (WGS) entry which is preliminary data.</text>
</comment>
<dbReference type="InterPro" id="IPR055414">
    <property type="entry name" value="LRR_R13L4/SHOC2-like"/>
</dbReference>
<feature type="compositionally biased region" description="Basic and acidic residues" evidence="3">
    <location>
        <begin position="176"/>
        <end position="188"/>
    </location>
</feature>
<dbReference type="SUPFAM" id="SSF52058">
    <property type="entry name" value="L domain-like"/>
    <property type="match status" value="1"/>
</dbReference>
<dbReference type="Proteomes" id="UP001054252">
    <property type="component" value="Unassembled WGS sequence"/>
</dbReference>
<dbReference type="PANTHER" id="PTHR23155:SF955">
    <property type="entry name" value="AAA+ ATPASE DOMAIN-CONTAINING PROTEIN"/>
    <property type="match status" value="1"/>
</dbReference>
<feature type="compositionally biased region" description="Polar residues" evidence="3">
    <location>
        <begin position="106"/>
        <end position="116"/>
    </location>
</feature>
<proteinExistence type="predicted"/>
<dbReference type="SUPFAM" id="SSF52540">
    <property type="entry name" value="P-loop containing nucleoside triphosphate hydrolases"/>
    <property type="match status" value="2"/>
</dbReference>
<dbReference type="InterPro" id="IPR044974">
    <property type="entry name" value="Disease_R_plants"/>
</dbReference>
<feature type="domain" description="NB-ARC" evidence="4">
    <location>
        <begin position="363"/>
        <end position="538"/>
    </location>
</feature>
<keyword evidence="1" id="KW-0677">Repeat</keyword>
<dbReference type="Pfam" id="PF00931">
    <property type="entry name" value="NB-ARC"/>
    <property type="match status" value="2"/>
</dbReference>
<dbReference type="InterPro" id="IPR027417">
    <property type="entry name" value="P-loop_NTPase"/>
</dbReference>
<evidence type="ECO:0000259" key="5">
    <source>
        <dbReference type="Pfam" id="PF23598"/>
    </source>
</evidence>
<feature type="domain" description="Disease resistance R13L4/SHOC-2-like LRR" evidence="5">
    <location>
        <begin position="918"/>
        <end position="1233"/>
    </location>
</feature>
<feature type="region of interest" description="Disordered" evidence="3">
    <location>
        <begin position="591"/>
        <end position="654"/>
    </location>
</feature>
<feature type="region of interest" description="Disordered" evidence="3">
    <location>
        <begin position="106"/>
        <end position="188"/>
    </location>
</feature>